<dbReference type="PANTHER" id="PTHR38776">
    <property type="entry name" value="MLTA-INTERACTING PROTEIN-RELATED"/>
    <property type="match status" value="1"/>
</dbReference>
<accession>A0A1J5TGH6</accession>
<protein>
    <submittedName>
        <fullName evidence="5">Outer membrane protein OmpV</fullName>
    </submittedName>
</protein>
<dbReference type="PANTHER" id="PTHR38776:SF1">
    <property type="entry name" value="MLTA-INTERACTING PROTEIN-RELATED"/>
    <property type="match status" value="1"/>
</dbReference>
<comment type="subcellular location">
    <subcellularLocation>
        <location evidence="1">Cell outer membrane</location>
    </subcellularLocation>
</comment>
<dbReference type="AlphaFoldDB" id="A0A1J5TGH6"/>
<evidence type="ECO:0000256" key="1">
    <source>
        <dbReference type="ARBA" id="ARBA00004442"/>
    </source>
</evidence>
<sequence>MDVQQARKIRLGRLRAILSGALLICAAVAEAEDFPQTLEGDIGLGSYYIHSYIRSKRDEVSVLPYADFEYGRVFARVDTFGIKTLPMGYGHLELVGRVSMDGFNTDTPALKGLGNRETSLPLGIGTLQVTPLGGFMINAFHDVRQSNGEWLEAIYAGEIELPQVTLYPLLGMEYQSAEYVRYYYGVSPQEAAASQYALYSPSGSFNGLFGLIGDIKLSEQYHLNCYIRRKWLGDAIQQSPIVGQRYMDTGYLSLSYRFK</sequence>
<evidence type="ECO:0000313" key="5">
    <source>
        <dbReference type="EMBL" id="OIR11134.1"/>
    </source>
</evidence>
<reference evidence="5" key="1">
    <citation type="submission" date="2016-10" db="EMBL/GenBank/DDBJ databases">
        <title>Sequence of Gallionella enrichment culture.</title>
        <authorList>
            <person name="Poehlein A."/>
            <person name="Muehling M."/>
            <person name="Daniel R."/>
        </authorList>
    </citation>
    <scope>NUCLEOTIDE SEQUENCE</scope>
</reference>
<evidence type="ECO:0000256" key="4">
    <source>
        <dbReference type="ARBA" id="ARBA00023237"/>
    </source>
</evidence>
<keyword evidence="4" id="KW-0998">Cell outer membrane</keyword>
<dbReference type="GO" id="GO:0009279">
    <property type="term" value="C:cell outer membrane"/>
    <property type="evidence" value="ECO:0007669"/>
    <property type="project" value="UniProtKB-SubCell"/>
</dbReference>
<dbReference type="EMBL" id="MLJW01000021">
    <property type="protein sequence ID" value="OIR11134.1"/>
    <property type="molecule type" value="Genomic_DNA"/>
</dbReference>
<organism evidence="5">
    <name type="scientific">mine drainage metagenome</name>
    <dbReference type="NCBI Taxonomy" id="410659"/>
    <lineage>
        <taxon>unclassified sequences</taxon>
        <taxon>metagenomes</taxon>
        <taxon>ecological metagenomes</taxon>
    </lineage>
</organism>
<gene>
    <name evidence="5" type="primary">ompV_1</name>
    <name evidence="5" type="ORF">GALL_73110</name>
</gene>
<proteinExistence type="predicted"/>
<evidence type="ECO:0000256" key="3">
    <source>
        <dbReference type="ARBA" id="ARBA00023136"/>
    </source>
</evidence>
<keyword evidence="3" id="KW-0472">Membrane</keyword>
<evidence type="ECO:0000256" key="2">
    <source>
        <dbReference type="ARBA" id="ARBA00022729"/>
    </source>
</evidence>
<comment type="caution">
    <text evidence="5">The sequence shown here is derived from an EMBL/GenBank/DDBJ whole genome shotgun (WGS) entry which is preliminary data.</text>
</comment>
<name>A0A1J5TGH6_9ZZZZ</name>
<dbReference type="InterPro" id="IPR010583">
    <property type="entry name" value="MipA"/>
</dbReference>
<dbReference type="Pfam" id="PF06629">
    <property type="entry name" value="MipA"/>
    <property type="match status" value="1"/>
</dbReference>
<keyword evidence="2" id="KW-0732">Signal</keyword>